<feature type="chain" id="PRO_5020661928" evidence="14">
    <location>
        <begin position="24"/>
        <end position="741"/>
    </location>
</feature>
<dbReference type="InterPro" id="IPR036942">
    <property type="entry name" value="Beta-barrel_TonB_sf"/>
</dbReference>
<dbReference type="EMBL" id="SMYL01000005">
    <property type="protein sequence ID" value="TDK65633.1"/>
    <property type="molecule type" value="Genomic_DNA"/>
</dbReference>
<proteinExistence type="inferred from homology"/>
<keyword evidence="11 12" id="KW-0998">Cell outer membrane</keyword>
<evidence type="ECO:0000256" key="11">
    <source>
        <dbReference type="ARBA" id="ARBA00023237"/>
    </source>
</evidence>
<dbReference type="NCBIfam" id="TIGR01783">
    <property type="entry name" value="TonB-siderophor"/>
    <property type="match status" value="1"/>
</dbReference>
<dbReference type="PANTHER" id="PTHR32552">
    <property type="entry name" value="FERRICHROME IRON RECEPTOR-RELATED"/>
    <property type="match status" value="1"/>
</dbReference>
<evidence type="ECO:0000256" key="7">
    <source>
        <dbReference type="ARBA" id="ARBA00023065"/>
    </source>
</evidence>
<evidence type="ECO:0000256" key="12">
    <source>
        <dbReference type="PROSITE-ProRule" id="PRU01360"/>
    </source>
</evidence>
<accession>A0A4R5W0X5</accession>
<evidence type="ECO:0000256" key="5">
    <source>
        <dbReference type="ARBA" id="ARBA00022692"/>
    </source>
</evidence>
<dbReference type="InterPro" id="IPR039426">
    <property type="entry name" value="TonB-dep_rcpt-like"/>
</dbReference>
<evidence type="ECO:0000256" key="10">
    <source>
        <dbReference type="ARBA" id="ARBA00023170"/>
    </source>
</evidence>
<reference evidence="17 18" key="1">
    <citation type="submission" date="2019-03" db="EMBL/GenBank/DDBJ databases">
        <title>Sapientia aquatica gen. nov., sp. nov., isolated from a crater lake.</title>
        <authorList>
            <person name="Felfoldi T."/>
            <person name="Szabo A."/>
            <person name="Toth E."/>
            <person name="Schumann P."/>
            <person name="Keki Z."/>
            <person name="Marialigeti K."/>
            <person name="Mathe I."/>
        </authorList>
    </citation>
    <scope>NUCLEOTIDE SEQUENCE [LARGE SCALE GENOMIC DNA]</scope>
    <source>
        <strain evidence="17 18">SA-152</strain>
    </source>
</reference>
<evidence type="ECO:0000256" key="1">
    <source>
        <dbReference type="ARBA" id="ARBA00004571"/>
    </source>
</evidence>
<comment type="subcellular location">
    <subcellularLocation>
        <location evidence="1 12">Cell outer membrane</location>
        <topology evidence="1 12">Multi-pass membrane protein</topology>
    </subcellularLocation>
</comment>
<dbReference type="PROSITE" id="PS52016">
    <property type="entry name" value="TONB_DEPENDENT_REC_3"/>
    <property type="match status" value="1"/>
</dbReference>
<evidence type="ECO:0000256" key="4">
    <source>
        <dbReference type="ARBA" id="ARBA00022452"/>
    </source>
</evidence>
<evidence type="ECO:0000256" key="8">
    <source>
        <dbReference type="ARBA" id="ARBA00023077"/>
    </source>
</evidence>
<dbReference type="InterPro" id="IPR012910">
    <property type="entry name" value="Plug_dom"/>
</dbReference>
<sequence length="741" mass="79410">MIRRTPIAAALFALTTSPAIVHADPVPAPAPAPLASPAPVHQVDIDGTKNNFAPGNINVGKLHAELRDIPQSVTVVNKELMESQGANSLAEALRNVSGITLGAAEGGQIGNNINLNGFSARTDIYLDGFRDRGQYYRDTFSLDAVEVLMGPSSMLFGRGSTGGVINQVSKKPVTKDFTELQGSVSTNGQVRGTFDKNTPLSETSAVRIMGMAQGGDATTRDLSNQRDAGIAPSIKWGMNTPTEITLSALLQKNHDEPDWGVLPLNGKPVQVDRNAAYGLDSDRTISTIANLNNTIEHKLTPTVTLRNQVQFNSVKTDAVETAPLSIGTVSAAGFTALPASGAGNLPLSSLSVRRQSRDREISDYSIFNQSEIIAKVTAGQFTHDLIGGIEVGHDGYDNQGHYRQGNCNGVPLNKPGSTTGVVDCLSLTDPTHTSTATSVKRFTGNRAGGSANTVAAYLNDTWTISPNFKLTGGLRYDRFVASISNSINKVNTPGSTALAGADQTVGFTSVRLGGIWQPDRAQSYYVSYGTSFNPSLEQLTGTAGQQNLDPEKNHSYELGGKWELADNKLDASAAVFQITKENARNQISPGVYDLVGKVRVDGFRTGLSGRVNKQLQLSANYTYLDARVISAVDGTNGLRTTNTPQNSFTGWLTYELTPRWEVGGGPVYMSERFANSANTVRVGGFTRWDATVAYNKQNYTVRLNLFNLTDKMYYDNLIPSDGGRAVPGTGRSAMLSLTYRM</sequence>
<dbReference type="FunFam" id="2.170.130.10:FF:000001">
    <property type="entry name" value="Catecholate siderophore TonB-dependent receptor"/>
    <property type="match status" value="1"/>
</dbReference>
<keyword evidence="5 12" id="KW-0812">Transmembrane</keyword>
<dbReference type="GO" id="GO:0015344">
    <property type="term" value="F:siderophore uptake transmembrane transporter activity"/>
    <property type="evidence" value="ECO:0007669"/>
    <property type="project" value="TreeGrafter"/>
</dbReference>
<dbReference type="InterPro" id="IPR037066">
    <property type="entry name" value="Plug_dom_sf"/>
</dbReference>
<keyword evidence="6 14" id="KW-0732">Signal</keyword>
<comment type="caution">
    <text evidence="17">The sequence shown here is derived from an EMBL/GenBank/DDBJ whole genome shotgun (WGS) entry which is preliminary data.</text>
</comment>
<keyword evidence="7" id="KW-0406">Ion transport</keyword>
<dbReference type="AlphaFoldDB" id="A0A4R5W0X5"/>
<keyword evidence="8 13" id="KW-0798">TonB box</keyword>
<evidence type="ECO:0000256" key="3">
    <source>
        <dbReference type="ARBA" id="ARBA00022448"/>
    </source>
</evidence>
<dbReference type="RefSeq" id="WP_133328725.1">
    <property type="nucleotide sequence ID" value="NZ_SMYL01000005.1"/>
</dbReference>
<dbReference type="GO" id="GO:0015891">
    <property type="term" value="P:siderophore transport"/>
    <property type="evidence" value="ECO:0007669"/>
    <property type="project" value="InterPro"/>
</dbReference>
<dbReference type="Gene3D" id="2.170.130.10">
    <property type="entry name" value="TonB-dependent receptor, plug domain"/>
    <property type="match status" value="1"/>
</dbReference>
<dbReference type="InterPro" id="IPR010105">
    <property type="entry name" value="TonB_sidphr_rcpt"/>
</dbReference>
<feature type="signal peptide" evidence="14">
    <location>
        <begin position="1"/>
        <end position="23"/>
    </location>
</feature>
<dbReference type="SUPFAM" id="SSF56935">
    <property type="entry name" value="Porins"/>
    <property type="match status" value="1"/>
</dbReference>
<keyword evidence="3 12" id="KW-0813">Transport</keyword>
<evidence type="ECO:0000256" key="13">
    <source>
        <dbReference type="RuleBase" id="RU003357"/>
    </source>
</evidence>
<evidence type="ECO:0000313" key="18">
    <source>
        <dbReference type="Proteomes" id="UP000294829"/>
    </source>
</evidence>
<dbReference type="GO" id="GO:0038023">
    <property type="term" value="F:signaling receptor activity"/>
    <property type="evidence" value="ECO:0007669"/>
    <property type="project" value="InterPro"/>
</dbReference>
<name>A0A4R5W0X5_9BURK</name>
<evidence type="ECO:0000313" key="17">
    <source>
        <dbReference type="EMBL" id="TDK65633.1"/>
    </source>
</evidence>
<dbReference type="GO" id="GO:0009279">
    <property type="term" value="C:cell outer membrane"/>
    <property type="evidence" value="ECO:0007669"/>
    <property type="project" value="UniProtKB-SubCell"/>
</dbReference>
<evidence type="ECO:0000256" key="2">
    <source>
        <dbReference type="ARBA" id="ARBA00009810"/>
    </source>
</evidence>
<dbReference type="PANTHER" id="PTHR32552:SF83">
    <property type="entry name" value="BLR3904 PROTEIN"/>
    <property type="match status" value="1"/>
</dbReference>
<dbReference type="CDD" id="cd01347">
    <property type="entry name" value="ligand_gated_channel"/>
    <property type="match status" value="1"/>
</dbReference>
<dbReference type="OrthoDB" id="9790771at2"/>
<keyword evidence="9 12" id="KW-0472">Membrane</keyword>
<feature type="domain" description="TonB-dependent receptor plug" evidence="16">
    <location>
        <begin position="66"/>
        <end position="164"/>
    </location>
</feature>
<organism evidence="17 18">
    <name type="scientific">Sapientia aquatica</name>
    <dbReference type="NCBI Taxonomy" id="1549640"/>
    <lineage>
        <taxon>Bacteria</taxon>
        <taxon>Pseudomonadati</taxon>
        <taxon>Pseudomonadota</taxon>
        <taxon>Betaproteobacteria</taxon>
        <taxon>Burkholderiales</taxon>
        <taxon>Oxalobacteraceae</taxon>
        <taxon>Sapientia</taxon>
    </lineage>
</organism>
<dbReference type="InterPro" id="IPR000531">
    <property type="entry name" value="Beta-barrel_TonB"/>
</dbReference>
<evidence type="ECO:0000256" key="6">
    <source>
        <dbReference type="ARBA" id="ARBA00022729"/>
    </source>
</evidence>
<feature type="domain" description="TonB-dependent receptor-like beta-barrel" evidence="15">
    <location>
        <begin position="272"/>
        <end position="708"/>
    </location>
</feature>
<dbReference type="Pfam" id="PF00593">
    <property type="entry name" value="TonB_dep_Rec_b-barrel"/>
    <property type="match status" value="1"/>
</dbReference>
<dbReference type="Proteomes" id="UP000294829">
    <property type="component" value="Unassembled WGS sequence"/>
</dbReference>
<evidence type="ECO:0000259" key="15">
    <source>
        <dbReference type="Pfam" id="PF00593"/>
    </source>
</evidence>
<dbReference type="Pfam" id="PF07715">
    <property type="entry name" value="Plug"/>
    <property type="match status" value="1"/>
</dbReference>
<comment type="similarity">
    <text evidence="2 12 13">Belongs to the TonB-dependent receptor family.</text>
</comment>
<gene>
    <name evidence="17" type="ORF">E2I14_11860</name>
</gene>
<keyword evidence="4 12" id="KW-1134">Transmembrane beta strand</keyword>
<dbReference type="Gene3D" id="2.40.170.20">
    <property type="entry name" value="TonB-dependent receptor, beta-barrel domain"/>
    <property type="match status" value="1"/>
</dbReference>
<protein>
    <submittedName>
        <fullName evidence="17">TonB-dependent siderophore receptor</fullName>
    </submittedName>
</protein>
<keyword evidence="18" id="KW-1185">Reference proteome</keyword>
<keyword evidence="10 17" id="KW-0675">Receptor</keyword>
<evidence type="ECO:0000256" key="9">
    <source>
        <dbReference type="ARBA" id="ARBA00023136"/>
    </source>
</evidence>
<evidence type="ECO:0000256" key="14">
    <source>
        <dbReference type="SAM" id="SignalP"/>
    </source>
</evidence>
<evidence type="ECO:0000259" key="16">
    <source>
        <dbReference type="Pfam" id="PF07715"/>
    </source>
</evidence>